<keyword evidence="2" id="KW-1185">Reference proteome</keyword>
<dbReference type="RefSeq" id="WP_013561723.1">
    <property type="nucleotide sequence ID" value="NC_014961.1"/>
</dbReference>
<proteinExistence type="predicted"/>
<accession>E8R7K6</accession>
<dbReference type="EMBL" id="CP002363">
    <property type="protein sequence ID" value="ADV64501.1"/>
    <property type="molecule type" value="Genomic_DNA"/>
</dbReference>
<dbReference type="Proteomes" id="UP000001068">
    <property type="component" value="Chromosome"/>
</dbReference>
<sequence precursor="true">MDSELRKYITCWNNCSLRHIEALAMLGLVVKAEAVECGDRGFMKINATLFDGGHVDSACFHSEEVKQSLRIINIYIGFARSKGSLGKLTVVDTKGASQEA</sequence>
<dbReference type="HOGENOM" id="CLU_181233_0_0_2"/>
<evidence type="ECO:0000313" key="2">
    <source>
        <dbReference type="Proteomes" id="UP000001068"/>
    </source>
</evidence>
<dbReference type="KEGG" id="dmu:Desmu_0182"/>
<dbReference type="GeneID" id="10152870"/>
<name>E8R7K6_DESM0</name>
<reference evidence="2" key="1">
    <citation type="submission" date="2010-11" db="EMBL/GenBank/DDBJ databases">
        <title>The complete genome of Desulfurococcus mucosus DSM 2162.</title>
        <authorList>
            <consortium name="US DOE Joint Genome Institute (JGI-PGF)"/>
            <person name="Lucas S."/>
            <person name="Copeland A."/>
            <person name="Lapidus A."/>
            <person name="Bruce D."/>
            <person name="Goodwin L."/>
            <person name="Pitluck S."/>
            <person name="Kyrpides N."/>
            <person name="Mavromatis K."/>
            <person name="Pagani I."/>
            <person name="Ivanova N."/>
            <person name="Ovchinnikova G."/>
            <person name="Chertkov O."/>
            <person name="Held B."/>
            <person name="Brettin T."/>
            <person name="Detter J.C."/>
            <person name="Tapia R."/>
            <person name="Han C."/>
            <person name="Land M."/>
            <person name="Hauser L."/>
            <person name="Markowitz V."/>
            <person name="Cheng J.-F."/>
            <person name="Hugenholtz P."/>
            <person name="Woyke T."/>
            <person name="Wu D."/>
            <person name="Wirth R."/>
            <person name="Bilek Y."/>
            <person name="Hader T."/>
            <person name="Klenk H.-P."/>
            <person name="Eisen J.A."/>
        </authorList>
    </citation>
    <scope>NUCLEOTIDE SEQUENCE [LARGE SCALE GENOMIC DNA]</scope>
    <source>
        <strain evidence="2">ATCC 35584 / DSM 2162 / JCM 9187 / O7/1</strain>
    </source>
</reference>
<dbReference type="eggNOG" id="arCOG05995">
    <property type="taxonomic scope" value="Archaea"/>
</dbReference>
<evidence type="ECO:0000313" key="1">
    <source>
        <dbReference type="EMBL" id="ADV64501.1"/>
    </source>
</evidence>
<reference evidence="1 2" key="2">
    <citation type="journal article" date="2011" name="Stand. Genomic Sci.">
        <title>Complete genome sequence of Desulfurococcus mucosus type strain (O7/1).</title>
        <authorList>
            <person name="Wirth R."/>
            <person name="Chertkov O."/>
            <person name="Held B."/>
            <person name="Lapidus A."/>
            <person name="Nolan M."/>
            <person name="Lucas S."/>
            <person name="Hammon N."/>
            <person name="Deshpande S."/>
            <person name="Cheng J.F."/>
            <person name="Tapia R."/>
            <person name="Han C."/>
            <person name="Goodwin L."/>
            <person name="Pitluck S."/>
            <person name="Liolios K."/>
            <person name="Ioanna P."/>
            <person name="Ivanova N."/>
            <person name="Mavromatis K."/>
            <person name="Mikhailova N."/>
            <person name="Pati A."/>
            <person name="Chen A."/>
            <person name="Palaniappan K."/>
            <person name="Land M."/>
            <person name="Hauser L."/>
            <person name="Chang Y.J."/>
            <person name="Jeffries C.D."/>
            <person name="Bilek Y."/>
            <person name="Hader T."/>
            <person name="Rohde M."/>
            <person name="Spring S."/>
            <person name="Sikorski J."/>
            <person name="Goker M."/>
            <person name="Woyke T."/>
            <person name="Bristow J."/>
            <person name="Eisen J.A."/>
            <person name="Markowitz V."/>
            <person name="Hugenholtz P."/>
            <person name="Kyrpides N.C."/>
            <person name="Klenk H.P."/>
        </authorList>
    </citation>
    <scope>NUCLEOTIDE SEQUENCE [LARGE SCALE GENOMIC DNA]</scope>
    <source>
        <strain evidence="2">ATCC 35584 / DSM 2162 / JCM 9187 / O7/1</strain>
    </source>
</reference>
<dbReference type="AlphaFoldDB" id="E8R7K6"/>
<gene>
    <name evidence="1" type="ordered locus">Desmu_0182</name>
</gene>
<organism evidence="1 2">
    <name type="scientific">Desulfurococcus mucosus (strain ATCC 35584 / DSM 2162 / JCM 9187 / O7/1)</name>
    <dbReference type="NCBI Taxonomy" id="765177"/>
    <lineage>
        <taxon>Archaea</taxon>
        <taxon>Thermoproteota</taxon>
        <taxon>Thermoprotei</taxon>
        <taxon>Desulfurococcales</taxon>
        <taxon>Desulfurococcaceae</taxon>
        <taxon>Desulfurococcus</taxon>
    </lineage>
</organism>
<protein>
    <submittedName>
        <fullName evidence="1">Uncharacterized protein</fullName>
    </submittedName>
</protein>